<evidence type="ECO:0000313" key="6">
    <source>
        <dbReference type="Proteomes" id="UP000482209"/>
    </source>
</evidence>
<dbReference type="GO" id="GO:0005737">
    <property type="term" value="C:cytoplasm"/>
    <property type="evidence" value="ECO:0007669"/>
    <property type="project" value="TreeGrafter"/>
</dbReference>
<comment type="caution">
    <text evidence="5">The sequence shown here is derived from an EMBL/GenBank/DDBJ whole genome shotgun (WGS) entry which is preliminary data.</text>
</comment>
<keyword evidence="1 5" id="KW-0808">Transferase</keyword>
<dbReference type="EMBL" id="VUMT01000002">
    <property type="protein sequence ID" value="MSS62715.1"/>
    <property type="molecule type" value="Genomic_DNA"/>
</dbReference>
<dbReference type="Gene3D" id="3.40.630.30">
    <property type="match status" value="1"/>
</dbReference>
<feature type="domain" description="N-acetyltransferase" evidence="4">
    <location>
        <begin position="17"/>
        <end position="183"/>
    </location>
</feature>
<dbReference type="InterPro" id="IPR016181">
    <property type="entry name" value="Acyl_CoA_acyltransferase"/>
</dbReference>
<dbReference type="GO" id="GO:0008999">
    <property type="term" value="F:protein-N-terminal-alanine acetyltransferase activity"/>
    <property type="evidence" value="ECO:0007669"/>
    <property type="project" value="TreeGrafter"/>
</dbReference>
<gene>
    <name evidence="5" type="ORF">FYJ58_02250</name>
</gene>
<dbReference type="AlphaFoldDB" id="A0A6L5XV73"/>
<dbReference type="PANTHER" id="PTHR43792:SF8">
    <property type="entry name" value="[RIBOSOMAL PROTEIN US5]-ALANINE N-ACETYLTRANSFERASE"/>
    <property type="match status" value="1"/>
</dbReference>
<dbReference type="Proteomes" id="UP000482209">
    <property type="component" value="Unassembled WGS sequence"/>
</dbReference>
<keyword evidence="2" id="KW-0012">Acyltransferase</keyword>
<dbReference type="Pfam" id="PF13302">
    <property type="entry name" value="Acetyltransf_3"/>
    <property type="match status" value="1"/>
</dbReference>
<reference evidence="5 6" key="1">
    <citation type="submission" date="2019-08" db="EMBL/GenBank/DDBJ databases">
        <title>In-depth cultivation of the pig gut microbiome towards novel bacterial diversity and tailored functional studies.</title>
        <authorList>
            <person name="Wylensek D."/>
            <person name="Hitch T.C.A."/>
            <person name="Clavel T."/>
        </authorList>
    </citation>
    <scope>NUCLEOTIDE SEQUENCE [LARGE SCALE GENOMIC DNA]</scope>
    <source>
        <strain evidence="5 6">WCA-693-APC-MOT-I</strain>
    </source>
</reference>
<evidence type="ECO:0000256" key="1">
    <source>
        <dbReference type="ARBA" id="ARBA00022679"/>
    </source>
</evidence>
<comment type="similarity">
    <text evidence="3">Belongs to the acetyltransferase family. RimJ subfamily.</text>
</comment>
<evidence type="ECO:0000256" key="2">
    <source>
        <dbReference type="ARBA" id="ARBA00023315"/>
    </source>
</evidence>
<dbReference type="PANTHER" id="PTHR43792">
    <property type="entry name" value="GNAT FAMILY, PUTATIVE (AFU_ORTHOLOGUE AFUA_3G00765)-RELATED-RELATED"/>
    <property type="match status" value="1"/>
</dbReference>
<organism evidence="5 6">
    <name type="scientific">Velocimicrobium porci</name>
    <dbReference type="NCBI Taxonomy" id="2606634"/>
    <lineage>
        <taxon>Bacteria</taxon>
        <taxon>Bacillati</taxon>
        <taxon>Bacillota</taxon>
        <taxon>Clostridia</taxon>
        <taxon>Lachnospirales</taxon>
        <taxon>Lachnospiraceae</taxon>
        <taxon>Velocimicrobium</taxon>
    </lineage>
</organism>
<sequence>MNANVDLTNVVLETDRLIIREWKEIDLEDFYEYAKVDGVGQMAGWKPHTSIQESKTILEMFIKEKHTFALEQKDNHKVIGSLGLEEISFSLNEEYDNFVGREIGYVLSKDYWGRGLMPEAVNRVIKFCFENEKYDYLMCSHSVVNNQSKRVIEKSGFRFVKENMRVTRNGDENIFLYYVLDNPTKMK</sequence>
<evidence type="ECO:0000259" key="4">
    <source>
        <dbReference type="PROSITE" id="PS51186"/>
    </source>
</evidence>
<dbReference type="PROSITE" id="PS51186">
    <property type="entry name" value="GNAT"/>
    <property type="match status" value="1"/>
</dbReference>
<name>A0A6L5XV73_9FIRM</name>
<keyword evidence="6" id="KW-1185">Reference proteome</keyword>
<dbReference type="RefSeq" id="WP_154516645.1">
    <property type="nucleotide sequence ID" value="NZ_VUMT01000002.1"/>
</dbReference>
<evidence type="ECO:0000256" key="3">
    <source>
        <dbReference type="ARBA" id="ARBA00038502"/>
    </source>
</evidence>
<accession>A0A6L5XV73</accession>
<protein>
    <submittedName>
        <fullName evidence="5">GNAT family N-acetyltransferase</fullName>
    </submittedName>
</protein>
<evidence type="ECO:0000313" key="5">
    <source>
        <dbReference type="EMBL" id="MSS62715.1"/>
    </source>
</evidence>
<dbReference type="SUPFAM" id="SSF55729">
    <property type="entry name" value="Acyl-CoA N-acyltransferases (Nat)"/>
    <property type="match status" value="1"/>
</dbReference>
<proteinExistence type="inferred from homology"/>
<dbReference type="InterPro" id="IPR000182">
    <property type="entry name" value="GNAT_dom"/>
</dbReference>
<dbReference type="InterPro" id="IPR051531">
    <property type="entry name" value="N-acetyltransferase"/>
</dbReference>